<organism evidence="5 6">
    <name type="scientific">Raoultella planticola</name>
    <name type="common">Klebsiella planticola</name>
    <dbReference type="NCBI Taxonomy" id="575"/>
    <lineage>
        <taxon>Bacteria</taxon>
        <taxon>Pseudomonadati</taxon>
        <taxon>Pseudomonadota</taxon>
        <taxon>Gammaproteobacteria</taxon>
        <taxon>Enterobacterales</taxon>
        <taxon>Enterobacteriaceae</taxon>
        <taxon>Klebsiella/Raoultella group</taxon>
        <taxon>Raoultella</taxon>
    </lineage>
</organism>
<protein>
    <submittedName>
        <fullName evidence="5">Aldehyde dehydrogenase AldA</fullName>
        <ecNumber evidence="5">1.2.1.3</ecNumber>
    </submittedName>
</protein>
<evidence type="ECO:0000313" key="6">
    <source>
        <dbReference type="Proteomes" id="UP000345637"/>
    </source>
</evidence>
<dbReference type="InterPro" id="IPR016162">
    <property type="entry name" value="Ald_DH_N"/>
</dbReference>
<dbReference type="Proteomes" id="UP000345637">
    <property type="component" value="Unassembled WGS sequence"/>
</dbReference>
<evidence type="ECO:0000256" key="2">
    <source>
        <dbReference type="ARBA" id="ARBA00023002"/>
    </source>
</evidence>
<reference evidence="5 6" key="1">
    <citation type="submission" date="2019-03" db="EMBL/GenBank/DDBJ databases">
        <authorList>
            <consortium name="Pathogen Informatics"/>
        </authorList>
    </citation>
    <scope>NUCLEOTIDE SEQUENCE [LARGE SCALE GENOMIC DNA]</scope>
    <source>
        <strain evidence="5 6">NCTC12998</strain>
    </source>
</reference>
<dbReference type="Pfam" id="PF00171">
    <property type="entry name" value="Aldedh"/>
    <property type="match status" value="1"/>
</dbReference>
<evidence type="ECO:0000256" key="3">
    <source>
        <dbReference type="ARBA" id="ARBA00023027"/>
    </source>
</evidence>
<accession>A0A485AWK3</accession>
<gene>
    <name evidence="5" type="primary">aldA_2</name>
    <name evidence="5" type="ORF">NCTC12998_02885</name>
</gene>
<sequence length="125" mass="13847">MKKINHWINGKNVAGAEYFHTTNPATGEVLAEVASGGEAEVNQAVAAAKEAFPKWANLPMKERARLMRRLGDLIDRDVPEIAAMETARYRPADPSNQKCADPARFAQLRVFRRSVPADERQDLSG</sequence>
<evidence type="ECO:0000313" key="5">
    <source>
        <dbReference type="EMBL" id="VFS65947.1"/>
    </source>
</evidence>
<dbReference type="PANTHER" id="PTHR43720">
    <property type="entry name" value="2-AMINOMUCONIC SEMIALDEHYDE DEHYDROGENASE"/>
    <property type="match status" value="1"/>
</dbReference>
<feature type="domain" description="Aldehyde dehydrogenase" evidence="4">
    <location>
        <begin position="17"/>
        <end position="87"/>
    </location>
</feature>
<evidence type="ECO:0000256" key="1">
    <source>
        <dbReference type="ARBA" id="ARBA00009986"/>
    </source>
</evidence>
<keyword evidence="3" id="KW-0520">NAD</keyword>
<dbReference type="Gene3D" id="3.40.605.10">
    <property type="entry name" value="Aldehyde Dehydrogenase, Chain A, domain 1"/>
    <property type="match status" value="1"/>
</dbReference>
<keyword evidence="2 5" id="KW-0560">Oxidoreductase</keyword>
<dbReference type="EMBL" id="CAADJE010000023">
    <property type="protein sequence ID" value="VFS65947.1"/>
    <property type="molecule type" value="Genomic_DNA"/>
</dbReference>
<evidence type="ECO:0000259" key="4">
    <source>
        <dbReference type="Pfam" id="PF00171"/>
    </source>
</evidence>
<proteinExistence type="inferred from homology"/>
<name>A0A485AWK3_RAOPL</name>
<dbReference type="PANTHER" id="PTHR43720:SF2">
    <property type="entry name" value="2-AMINOMUCONIC SEMIALDEHYDE DEHYDROGENASE"/>
    <property type="match status" value="1"/>
</dbReference>
<comment type="similarity">
    <text evidence="1">Belongs to the aldehyde dehydrogenase family.</text>
</comment>
<dbReference type="AlphaFoldDB" id="A0A485AWK3"/>
<dbReference type="InterPro" id="IPR015590">
    <property type="entry name" value="Aldehyde_DH_dom"/>
</dbReference>
<dbReference type="InterPro" id="IPR016161">
    <property type="entry name" value="Ald_DH/histidinol_DH"/>
</dbReference>
<dbReference type="EC" id="1.2.1.3" evidence="5"/>
<dbReference type="SUPFAM" id="SSF53720">
    <property type="entry name" value="ALDH-like"/>
    <property type="match status" value="1"/>
</dbReference>
<dbReference type="GO" id="GO:0004029">
    <property type="term" value="F:aldehyde dehydrogenase (NAD+) activity"/>
    <property type="evidence" value="ECO:0007669"/>
    <property type="project" value="UniProtKB-EC"/>
</dbReference>